<gene>
    <name evidence="1" type="ORF">BXP70_27915</name>
</gene>
<dbReference type="RefSeq" id="WP_143436748.1">
    <property type="nucleotide sequence ID" value="NZ_MTSE01000050.1"/>
</dbReference>
<accession>A0A243W5B4</accession>
<organism evidence="1 2">
    <name type="scientific">Hymenobacter crusticola</name>
    <dbReference type="NCBI Taxonomy" id="1770526"/>
    <lineage>
        <taxon>Bacteria</taxon>
        <taxon>Pseudomonadati</taxon>
        <taxon>Bacteroidota</taxon>
        <taxon>Cytophagia</taxon>
        <taxon>Cytophagales</taxon>
        <taxon>Hymenobacteraceae</taxon>
        <taxon>Hymenobacter</taxon>
    </lineage>
</organism>
<dbReference type="Proteomes" id="UP000194873">
    <property type="component" value="Unassembled WGS sequence"/>
</dbReference>
<dbReference type="EMBL" id="MTSE01000050">
    <property type="protein sequence ID" value="OUJ68409.1"/>
    <property type="molecule type" value="Genomic_DNA"/>
</dbReference>
<keyword evidence="2" id="KW-1185">Reference proteome</keyword>
<dbReference type="OrthoDB" id="9804931at2"/>
<comment type="caution">
    <text evidence="1">The sequence shown here is derived from an EMBL/GenBank/DDBJ whole genome shotgun (WGS) entry which is preliminary data.</text>
</comment>
<sequence length="326" mass="35860">MISYRKQLSKIGYQPGEEVHYAKFGYRPTSLRKAMSAMDAPHSYALVTEAPGRIDESWTEEIQGVVWDGAHWLFSSNGSGTPSVNPSPKAIYTFNGNNGKFKSPDQTFVINPAGINHIGPMYYHGNIVYVEHWIGEQASLLTYQNNNGTLSYQNRINIESINGGRVGVVGIDFENGIVYTCPVGLVIPELYIHKFSADHTAIQYTNNTLPLSPKLNEDCYVQGGFFSPNGHLYISSGRGGISSNYQYIYCYSALNGKLINKIEVLAEKQGGITGIQAKQELEGICYAPVTRGGKAVQIHAVLLENIAVSKDNIFFKSFAASEPDLI</sequence>
<reference evidence="1 2" key="1">
    <citation type="submission" date="2017-01" db="EMBL/GenBank/DDBJ databases">
        <title>A new Hymenobacter.</title>
        <authorList>
            <person name="Liang Y."/>
            <person name="Feng F."/>
        </authorList>
    </citation>
    <scope>NUCLEOTIDE SEQUENCE [LARGE SCALE GENOMIC DNA]</scope>
    <source>
        <strain evidence="1">MIMBbqt21</strain>
    </source>
</reference>
<evidence type="ECO:0000313" key="1">
    <source>
        <dbReference type="EMBL" id="OUJ68409.1"/>
    </source>
</evidence>
<protein>
    <submittedName>
        <fullName evidence="1">Uncharacterized protein</fullName>
    </submittedName>
</protein>
<evidence type="ECO:0000313" key="2">
    <source>
        <dbReference type="Proteomes" id="UP000194873"/>
    </source>
</evidence>
<dbReference type="SUPFAM" id="SSF101898">
    <property type="entry name" value="NHL repeat"/>
    <property type="match status" value="1"/>
</dbReference>
<name>A0A243W5B4_9BACT</name>
<dbReference type="AlphaFoldDB" id="A0A243W5B4"/>
<proteinExistence type="predicted"/>